<evidence type="ECO:0000313" key="1">
    <source>
        <dbReference type="EMBL" id="SVA60635.1"/>
    </source>
</evidence>
<protein>
    <submittedName>
        <fullName evidence="1">Uncharacterized protein</fullName>
    </submittedName>
</protein>
<gene>
    <name evidence="1" type="ORF">METZ01_LOCUS113489</name>
</gene>
<dbReference type="AlphaFoldDB" id="A0A381X798"/>
<proteinExistence type="predicted"/>
<accession>A0A381X798</accession>
<sequence>MVKKRISQIGDNFDLHEPGKEILQIEENIFQKKNKENGNTQFFESPQGRSV</sequence>
<dbReference type="EMBL" id="UINC01014163">
    <property type="protein sequence ID" value="SVA60635.1"/>
    <property type="molecule type" value="Genomic_DNA"/>
</dbReference>
<reference evidence="1" key="1">
    <citation type="submission" date="2018-05" db="EMBL/GenBank/DDBJ databases">
        <authorList>
            <person name="Lanie J.A."/>
            <person name="Ng W.-L."/>
            <person name="Kazmierczak K.M."/>
            <person name="Andrzejewski T.M."/>
            <person name="Davidsen T.M."/>
            <person name="Wayne K.J."/>
            <person name="Tettelin H."/>
            <person name="Glass J.I."/>
            <person name="Rusch D."/>
            <person name="Podicherti R."/>
            <person name="Tsui H.-C.T."/>
            <person name="Winkler M.E."/>
        </authorList>
    </citation>
    <scope>NUCLEOTIDE SEQUENCE</scope>
</reference>
<name>A0A381X798_9ZZZZ</name>
<organism evidence="1">
    <name type="scientific">marine metagenome</name>
    <dbReference type="NCBI Taxonomy" id="408172"/>
    <lineage>
        <taxon>unclassified sequences</taxon>
        <taxon>metagenomes</taxon>
        <taxon>ecological metagenomes</taxon>
    </lineage>
</organism>